<evidence type="ECO:0000259" key="1">
    <source>
        <dbReference type="PROSITE" id="PS51184"/>
    </source>
</evidence>
<dbReference type="AlphaFoldDB" id="A0A9Q8PIA2"/>
<dbReference type="OrthoDB" id="5324497at2759"/>
<organism evidence="2 3">
    <name type="scientific">Passalora fulva</name>
    <name type="common">Tomato leaf mold</name>
    <name type="synonym">Cladosporium fulvum</name>
    <dbReference type="NCBI Taxonomy" id="5499"/>
    <lineage>
        <taxon>Eukaryota</taxon>
        <taxon>Fungi</taxon>
        <taxon>Dikarya</taxon>
        <taxon>Ascomycota</taxon>
        <taxon>Pezizomycotina</taxon>
        <taxon>Dothideomycetes</taxon>
        <taxon>Dothideomycetidae</taxon>
        <taxon>Mycosphaerellales</taxon>
        <taxon>Mycosphaerellaceae</taxon>
        <taxon>Fulvia</taxon>
    </lineage>
</organism>
<proteinExistence type="predicted"/>
<dbReference type="SUPFAM" id="SSF51197">
    <property type="entry name" value="Clavaminate synthase-like"/>
    <property type="match status" value="1"/>
</dbReference>
<evidence type="ECO:0000313" key="3">
    <source>
        <dbReference type="Proteomes" id="UP000756132"/>
    </source>
</evidence>
<dbReference type="Proteomes" id="UP000756132">
    <property type="component" value="Chromosome 10"/>
</dbReference>
<dbReference type="PROSITE" id="PS51184">
    <property type="entry name" value="JMJC"/>
    <property type="match status" value="1"/>
</dbReference>
<dbReference type="KEGG" id="ffu:CLAFUR5_12427"/>
<evidence type="ECO:0000313" key="2">
    <source>
        <dbReference type="EMBL" id="UJO22978.1"/>
    </source>
</evidence>
<dbReference type="InterPro" id="IPR003347">
    <property type="entry name" value="JmjC_dom"/>
</dbReference>
<dbReference type="RefSeq" id="XP_047767344.1">
    <property type="nucleotide sequence ID" value="XM_047911575.1"/>
</dbReference>
<gene>
    <name evidence="2" type="ORF">CLAFUR5_12427</name>
</gene>
<reference evidence="2" key="2">
    <citation type="journal article" date="2022" name="Microb. Genom.">
        <title>A chromosome-scale genome assembly of the tomato pathogen Cladosporium fulvum reveals a compartmentalized genome architecture and the presence of a dispensable chromosome.</title>
        <authorList>
            <person name="Zaccaron A.Z."/>
            <person name="Chen L.H."/>
            <person name="Samaras A."/>
            <person name="Stergiopoulos I."/>
        </authorList>
    </citation>
    <scope>NUCLEOTIDE SEQUENCE</scope>
    <source>
        <strain evidence="2">Race5_Kim</strain>
    </source>
</reference>
<name>A0A9Q8PIA2_PASFU</name>
<feature type="domain" description="JmjC" evidence="1">
    <location>
        <begin position="1"/>
        <end position="76"/>
    </location>
</feature>
<protein>
    <submittedName>
        <fullName evidence="2">KK-1 biosynthesis cluster protein TR03</fullName>
    </submittedName>
</protein>
<accession>A0A9Q8PIA2</accession>
<sequence length="151" mass="15936">MSAKDWADFAEGGSDWDLGDKARAVLLGPGDVLVMGPGTVHAVLTMGDSGPCLMTGGSFWDGNDLLHLLETLCWIGVNQGATNEALAYQLAPVVSALEEVVLGNRGHYLPKESDGQRFGELVKTLQDLGCASFCVSHAANMTNLPPCMEEA</sequence>
<dbReference type="GeneID" id="71992305"/>
<keyword evidence="3" id="KW-1185">Reference proteome</keyword>
<reference evidence="2" key="1">
    <citation type="submission" date="2021-12" db="EMBL/GenBank/DDBJ databases">
        <authorList>
            <person name="Zaccaron A."/>
            <person name="Stergiopoulos I."/>
        </authorList>
    </citation>
    <scope>NUCLEOTIDE SEQUENCE</scope>
    <source>
        <strain evidence="2">Race5_Kim</strain>
    </source>
</reference>
<dbReference type="EMBL" id="CP090172">
    <property type="protein sequence ID" value="UJO22978.1"/>
    <property type="molecule type" value="Genomic_DNA"/>
</dbReference>